<comment type="caution">
    <text evidence="2">The sequence shown here is derived from an EMBL/GenBank/DDBJ whole genome shotgun (WGS) entry which is preliminary data.</text>
</comment>
<gene>
    <name evidence="2" type="ORF">ACFOWE_29300</name>
</gene>
<protein>
    <submittedName>
        <fullName evidence="2">DUF6716 putative glycosyltransferase</fullName>
    </submittedName>
</protein>
<dbReference type="Proteomes" id="UP001595850">
    <property type="component" value="Unassembled WGS sequence"/>
</dbReference>
<feature type="compositionally biased region" description="Low complexity" evidence="1">
    <location>
        <begin position="177"/>
        <end position="187"/>
    </location>
</feature>
<feature type="compositionally biased region" description="Gly residues" evidence="1">
    <location>
        <begin position="167"/>
        <end position="176"/>
    </location>
</feature>
<proteinExistence type="predicted"/>
<sequence>MADSDSYLKWAACLLGGLPGGCTAELAVIRTPITPSPAQIRAAVSGAAADPPVLSARALRRAAERFRPDAVLVACTGPVVDILTAEVLAGLSPRPVFVSGLPGISIPATEKAWLFRSGCDLFVLHSGREVEEFTEIGRRLGGGGEVGLARLPFLRPGPGTGIGAGARGGARGGGGAADDPGAGTAAGPRKRVVFATQAKVPRRREERERILLALADLAGRRPDLDVVVKLRALADERQTHNERHHYQRLWQDLGGRPGVLRFEGGPMHEHLARAAGFVTVSSTAALEAIAQQVPLLVLSDFGVSAEMINIVFEGSGLLGTLDDLAEGSFRTPDESWCAANYFHGGDQEDWTARLVSLVGRARSGSLAPAVSLLDGPQYAAARRRARLRVEVPPNVLRAGYRAKRRMRRYLRALG</sequence>
<name>A0ABV8IFX6_9ACTN</name>
<accession>A0ABV8IFX6</accession>
<reference evidence="3" key="1">
    <citation type="journal article" date="2019" name="Int. J. Syst. Evol. Microbiol.">
        <title>The Global Catalogue of Microorganisms (GCM) 10K type strain sequencing project: providing services to taxonomists for standard genome sequencing and annotation.</title>
        <authorList>
            <consortium name="The Broad Institute Genomics Platform"/>
            <consortium name="The Broad Institute Genome Sequencing Center for Infectious Disease"/>
            <person name="Wu L."/>
            <person name="Ma J."/>
        </authorList>
    </citation>
    <scope>NUCLEOTIDE SEQUENCE [LARGE SCALE GENOMIC DNA]</scope>
    <source>
        <strain evidence="3">TBRC 4489</strain>
    </source>
</reference>
<dbReference type="Pfam" id="PF20471">
    <property type="entry name" value="DUF6716"/>
    <property type="match status" value="1"/>
</dbReference>
<dbReference type="SUPFAM" id="SSF53756">
    <property type="entry name" value="UDP-Glycosyltransferase/glycogen phosphorylase"/>
    <property type="match status" value="1"/>
</dbReference>
<dbReference type="RefSeq" id="WP_377293506.1">
    <property type="nucleotide sequence ID" value="NZ_JBHSBM010000043.1"/>
</dbReference>
<dbReference type="InterPro" id="IPR046561">
    <property type="entry name" value="DUF6716"/>
</dbReference>
<dbReference type="EMBL" id="JBHSBM010000043">
    <property type="protein sequence ID" value="MFC4062416.1"/>
    <property type="molecule type" value="Genomic_DNA"/>
</dbReference>
<evidence type="ECO:0000313" key="2">
    <source>
        <dbReference type="EMBL" id="MFC4062416.1"/>
    </source>
</evidence>
<organism evidence="2 3">
    <name type="scientific">Planomonospora corallina</name>
    <dbReference type="NCBI Taxonomy" id="1806052"/>
    <lineage>
        <taxon>Bacteria</taxon>
        <taxon>Bacillati</taxon>
        <taxon>Actinomycetota</taxon>
        <taxon>Actinomycetes</taxon>
        <taxon>Streptosporangiales</taxon>
        <taxon>Streptosporangiaceae</taxon>
        <taxon>Planomonospora</taxon>
    </lineage>
</organism>
<keyword evidence="3" id="KW-1185">Reference proteome</keyword>
<evidence type="ECO:0000256" key="1">
    <source>
        <dbReference type="SAM" id="MobiDB-lite"/>
    </source>
</evidence>
<evidence type="ECO:0000313" key="3">
    <source>
        <dbReference type="Proteomes" id="UP001595850"/>
    </source>
</evidence>
<feature type="region of interest" description="Disordered" evidence="1">
    <location>
        <begin position="167"/>
        <end position="187"/>
    </location>
</feature>